<keyword evidence="2" id="KW-0472">Membrane</keyword>
<evidence type="ECO:0000313" key="3">
    <source>
        <dbReference type="EMBL" id="GMI30566.1"/>
    </source>
</evidence>
<keyword evidence="2" id="KW-0812">Transmembrane</keyword>
<feature type="compositionally biased region" description="Basic and acidic residues" evidence="1">
    <location>
        <begin position="77"/>
        <end position="90"/>
    </location>
</feature>
<feature type="transmembrane region" description="Helical" evidence="2">
    <location>
        <begin position="20"/>
        <end position="37"/>
    </location>
</feature>
<organism evidence="3 4">
    <name type="scientific">Tetraparma gracilis</name>
    <dbReference type="NCBI Taxonomy" id="2962635"/>
    <lineage>
        <taxon>Eukaryota</taxon>
        <taxon>Sar</taxon>
        <taxon>Stramenopiles</taxon>
        <taxon>Ochrophyta</taxon>
        <taxon>Bolidophyceae</taxon>
        <taxon>Parmales</taxon>
        <taxon>Triparmaceae</taxon>
        <taxon>Tetraparma</taxon>
    </lineage>
</organism>
<keyword evidence="2" id="KW-1133">Transmembrane helix</keyword>
<evidence type="ECO:0000313" key="4">
    <source>
        <dbReference type="Proteomes" id="UP001165060"/>
    </source>
</evidence>
<name>A0ABQ6MRF9_9STRA</name>
<gene>
    <name evidence="3" type="ORF">TeGR_g2125</name>
</gene>
<protein>
    <submittedName>
        <fullName evidence="3">Uncharacterized protein</fullName>
    </submittedName>
</protein>
<feature type="region of interest" description="Disordered" evidence="1">
    <location>
        <begin position="77"/>
        <end position="104"/>
    </location>
</feature>
<keyword evidence="4" id="KW-1185">Reference proteome</keyword>
<accession>A0ABQ6MRF9</accession>
<dbReference type="Proteomes" id="UP001165060">
    <property type="component" value="Unassembled WGS sequence"/>
</dbReference>
<evidence type="ECO:0000256" key="1">
    <source>
        <dbReference type="SAM" id="MobiDB-lite"/>
    </source>
</evidence>
<comment type="caution">
    <text evidence="3">The sequence shown here is derived from an EMBL/GenBank/DDBJ whole genome shotgun (WGS) entry which is preliminary data.</text>
</comment>
<sequence>MQERPTPQEFLEESRKAVPTPPLIKVVGLVFFILFLWEPTENSRYFTLPALWLLYQVNKFQRAFTYGAAYKKVQEARARDQKGQEERADFGKQQAQRSQRAKRE</sequence>
<reference evidence="3 4" key="1">
    <citation type="journal article" date="2023" name="Commun. Biol.">
        <title>Genome analysis of Parmales, the sister group of diatoms, reveals the evolutionary specialization of diatoms from phago-mixotrophs to photoautotrophs.</title>
        <authorList>
            <person name="Ban H."/>
            <person name="Sato S."/>
            <person name="Yoshikawa S."/>
            <person name="Yamada K."/>
            <person name="Nakamura Y."/>
            <person name="Ichinomiya M."/>
            <person name="Sato N."/>
            <person name="Blanc-Mathieu R."/>
            <person name="Endo H."/>
            <person name="Kuwata A."/>
            <person name="Ogata H."/>
        </authorList>
    </citation>
    <scope>NUCLEOTIDE SEQUENCE [LARGE SCALE GENOMIC DNA]</scope>
</reference>
<evidence type="ECO:0000256" key="2">
    <source>
        <dbReference type="SAM" id="Phobius"/>
    </source>
</evidence>
<dbReference type="EMBL" id="BRYB01000470">
    <property type="protein sequence ID" value="GMI30566.1"/>
    <property type="molecule type" value="Genomic_DNA"/>
</dbReference>
<proteinExistence type="predicted"/>